<dbReference type="OrthoDB" id="3563007at2759"/>
<dbReference type="InterPro" id="IPR046539">
    <property type="entry name" value="DUF6604"/>
</dbReference>
<evidence type="ECO:0000313" key="2">
    <source>
        <dbReference type="EMBL" id="CAG8959073.1"/>
    </source>
</evidence>
<dbReference type="EMBL" id="CAJVRL010000088">
    <property type="protein sequence ID" value="CAG8959073.1"/>
    <property type="molecule type" value="Genomic_DNA"/>
</dbReference>
<organism evidence="2 3">
    <name type="scientific">Hymenoscyphus fraxineus</name>
    <dbReference type="NCBI Taxonomy" id="746836"/>
    <lineage>
        <taxon>Eukaryota</taxon>
        <taxon>Fungi</taxon>
        <taxon>Dikarya</taxon>
        <taxon>Ascomycota</taxon>
        <taxon>Pezizomycotina</taxon>
        <taxon>Leotiomycetes</taxon>
        <taxon>Helotiales</taxon>
        <taxon>Helotiaceae</taxon>
        <taxon>Hymenoscyphus</taxon>
    </lineage>
</organism>
<gene>
    <name evidence="2" type="ORF">HYFRA_00012854</name>
</gene>
<dbReference type="AlphaFoldDB" id="A0A9N9L6N0"/>
<evidence type="ECO:0000313" key="3">
    <source>
        <dbReference type="Proteomes" id="UP000696280"/>
    </source>
</evidence>
<dbReference type="PANTHER" id="PTHR38795:SF1">
    <property type="entry name" value="DUF6604 DOMAIN-CONTAINING PROTEIN"/>
    <property type="match status" value="1"/>
</dbReference>
<dbReference type="Pfam" id="PF20253">
    <property type="entry name" value="DUF6604"/>
    <property type="match status" value="1"/>
</dbReference>
<sequence length="848" mass="97703">MTPESLGETYRGYKINTAKVVTWVAQTATYYGYQASSTGTNGLEKDIVTTRELQRQAEFIAQRGRGLFVPVDVQQAFYGAIEARIFCKKWYSKNAGKEKEVLEANSSHAYFIKVLDDIFRQLLPFFEDPAKKKGKGTSKSTAGTTSAENARLKAMQNRFQHIQIDEHDIKMKEDSETNLLGEARRAEPRPAKIDSQKKYEMEESSDEQAFKVYCFLEDAKKLRKHLESVWQEVAEGKLHSGVAAIVTNVALGLLREEDLSIKTYLLDAGCKSKEVQRDGQNENSYLFILNQMFPAQSEQSNERTLIEAEDTTYFSTFRSMEYFVAVRHNHEAPKSERDPSLETVPTKRHLRSGEYWKQGSELLKNEDWLLMQVLFDAHNHFVDKCNKEELRAAVRAGWFEDNWSCRPFVEDAIIDSLSGLAGGARTEEICFYHVFFARIALDIHRILGEKRSDPYRDLLLKAAVVNRDLHISMTPSGHRSDFPECCGESWKATEALIRITHYEIVRNSRASVARHGIEGLIKSLKDVPDPMSDAYFWIIPSFELDFGYQQIPLSPALQNLKLMLKDAEHGIHVSNCSFVVPVVAHLYNALRQLGYLNTTWAAMDQVIEAHISPLFRGHLPDTRTLIRKRLLLLLGVPASELNRKGDDFRFDYRRQTPLSLPEIAKEGLEYLLDENTSRNDTNFIHQSHRVWKKSHVNKKGSFSTLDMLRHLKENFSKLVMYATPDYAALYTTCIDFLVAIGVNKYSWKQKDDPKFEKLRERLFPIIFGLLISTDPQKESQVIEDLKDLGVIFQVLLNLPPTDCPKQEIPPLIMWPEEERNMTKTPRHEKEWKRFEKLSLRNDRRLHSK</sequence>
<reference evidence="2" key="1">
    <citation type="submission" date="2021-07" db="EMBL/GenBank/DDBJ databases">
        <authorList>
            <person name="Durling M."/>
        </authorList>
    </citation>
    <scope>NUCLEOTIDE SEQUENCE</scope>
</reference>
<comment type="caution">
    <text evidence="2">The sequence shown here is derived from an EMBL/GenBank/DDBJ whole genome shotgun (WGS) entry which is preliminary data.</text>
</comment>
<name>A0A9N9L6N0_9HELO</name>
<dbReference type="Proteomes" id="UP000696280">
    <property type="component" value="Unassembled WGS sequence"/>
</dbReference>
<evidence type="ECO:0000259" key="1">
    <source>
        <dbReference type="Pfam" id="PF20253"/>
    </source>
</evidence>
<accession>A0A9N9L6N0</accession>
<dbReference type="PANTHER" id="PTHR38795">
    <property type="entry name" value="DUF6604 DOMAIN-CONTAINING PROTEIN"/>
    <property type="match status" value="1"/>
</dbReference>
<protein>
    <recommendedName>
        <fullName evidence="1">DUF6604 domain-containing protein</fullName>
    </recommendedName>
</protein>
<keyword evidence="3" id="KW-1185">Reference proteome</keyword>
<proteinExistence type="predicted"/>
<feature type="domain" description="DUF6604" evidence="1">
    <location>
        <begin position="12"/>
        <end position="256"/>
    </location>
</feature>